<dbReference type="EMBL" id="CP036261">
    <property type="protein sequence ID" value="QDS86435.1"/>
    <property type="molecule type" value="Genomic_DNA"/>
</dbReference>
<organism evidence="3 4">
    <name type="scientific">Rosistilla ulvae</name>
    <dbReference type="NCBI Taxonomy" id="1930277"/>
    <lineage>
        <taxon>Bacteria</taxon>
        <taxon>Pseudomonadati</taxon>
        <taxon>Planctomycetota</taxon>
        <taxon>Planctomycetia</taxon>
        <taxon>Pirellulales</taxon>
        <taxon>Pirellulaceae</taxon>
        <taxon>Rosistilla</taxon>
    </lineage>
</organism>
<protein>
    <submittedName>
        <fullName evidence="3">Uncharacterized protein</fullName>
    </submittedName>
</protein>
<feature type="region of interest" description="Disordered" evidence="1">
    <location>
        <begin position="54"/>
        <end position="77"/>
    </location>
</feature>
<feature type="chain" id="PRO_5021856543" evidence="2">
    <location>
        <begin position="22"/>
        <end position="247"/>
    </location>
</feature>
<evidence type="ECO:0000313" key="4">
    <source>
        <dbReference type="Proteomes" id="UP000319557"/>
    </source>
</evidence>
<sequence precursor="true">MHAKLLTAGLVLCAMHSSVWGQMSPQRTYRLAQTSPAPAQAQSSSPAIRIIQPATKQPQSVPPSIPQSMQQPVPQPADLSVLEPSANGGAMAVDFNQILSDQEAVSCGCEASTCPQACVECQDGCETACCMAAFFGADPCVPVPPNGADPLTGCSIESIYRAEAHHRGLWATYPAEKMKQSLALRRSRVPPAPPQCFDGPTMYRPAAPACAVEPVSAEVCPTPGECCATPNNSAVQQAQLGRPGVAR</sequence>
<dbReference type="KEGG" id="ruv:EC9_05970"/>
<evidence type="ECO:0000256" key="2">
    <source>
        <dbReference type="SAM" id="SignalP"/>
    </source>
</evidence>
<evidence type="ECO:0000256" key="1">
    <source>
        <dbReference type="SAM" id="MobiDB-lite"/>
    </source>
</evidence>
<feature type="signal peptide" evidence="2">
    <location>
        <begin position="1"/>
        <end position="21"/>
    </location>
</feature>
<name>A0A517LUY0_9BACT</name>
<proteinExistence type="predicted"/>
<keyword evidence="2" id="KW-0732">Signal</keyword>
<reference evidence="3 4" key="1">
    <citation type="submission" date="2019-02" db="EMBL/GenBank/DDBJ databases">
        <title>Deep-cultivation of Planctomycetes and their phenomic and genomic characterization uncovers novel biology.</title>
        <authorList>
            <person name="Wiegand S."/>
            <person name="Jogler M."/>
            <person name="Boedeker C."/>
            <person name="Pinto D."/>
            <person name="Vollmers J."/>
            <person name="Rivas-Marin E."/>
            <person name="Kohn T."/>
            <person name="Peeters S.H."/>
            <person name="Heuer A."/>
            <person name="Rast P."/>
            <person name="Oberbeckmann S."/>
            <person name="Bunk B."/>
            <person name="Jeske O."/>
            <person name="Meyerdierks A."/>
            <person name="Storesund J.E."/>
            <person name="Kallscheuer N."/>
            <person name="Luecker S."/>
            <person name="Lage O.M."/>
            <person name="Pohl T."/>
            <person name="Merkel B.J."/>
            <person name="Hornburger P."/>
            <person name="Mueller R.-W."/>
            <person name="Bruemmer F."/>
            <person name="Labrenz M."/>
            <person name="Spormann A.M."/>
            <person name="Op den Camp H."/>
            <person name="Overmann J."/>
            <person name="Amann R."/>
            <person name="Jetten M.S.M."/>
            <person name="Mascher T."/>
            <person name="Medema M.H."/>
            <person name="Devos D.P."/>
            <person name="Kaster A.-K."/>
            <person name="Ovreas L."/>
            <person name="Rohde M."/>
            <person name="Galperin M.Y."/>
            <person name="Jogler C."/>
        </authorList>
    </citation>
    <scope>NUCLEOTIDE SEQUENCE [LARGE SCALE GENOMIC DNA]</scope>
    <source>
        <strain evidence="3 4">EC9</strain>
    </source>
</reference>
<accession>A0A517LUY0</accession>
<keyword evidence="4" id="KW-1185">Reference proteome</keyword>
<dbReference type="Proteomes" id="UP000319557">
    <property type="component" value="Chromosome"/>
</dbReference>
<gene>
    <name evidence="3" type="ORF">EC9_05970</name>
</gene>
<dbReference type="AlphaFoldDB" id="A0A517LUY0"/>
<evidence type="ECO:0000313" key="3">
    <source>
        <dbReference type="EMBL" id="QDS86435.1"/>
    </source>
</evidence>